<feature type="transmembrane region" description="Helical" evidence="1">
    <location>
        <begin position="185"/>
        <end position="204"/>
    </location>
</feature>
<organism evidence="2 3">
    <name type="scientific">Streptomyces coacervatus</name>
    <dbReference type="NCBI Taxonomy" id="647381"/>
    <lineage>
        <taxon>Bacteria</taxon>
        <taxon>Bacillati</taxon>
        <taxon>Actinomycetota</taxon>
        <taxon>Actinomycetes</taxon>
        <taxon>Kitasatosporales</taxon>
        <taxon>Streptomycetaceae</taxon>
        <taxon>Streptomyces</taxon>
    </lineage>
</organism>
<dbReference type="Proteomes" id="UP001501009">
    <property type="component" value="Unassembled WGS sequence"/>
</dbReference>
<evidence type="ECO:0000313" key="3">
    <source>
        <dbReference type="Proteomes" id="UP001501009"/>
    </source>
</evidence>
<feature type="transmembrane region" description="Helical" evidence="1">
    <location>
        <begin position="155"/>
        <end position="173"/>
    </location>
</feature>
<gene>
    <name evidence="2" type="ORF">GCM10022403_077700</name>
</gene>
<reference evidence="3" key="1">
    <citation type="journal article" date="2019" name="Int. J. Syst. Evol. Microbiol.">
        <title>The Global Catalogue of Microorganisms (GCM) 10K type strain sequencing project: providing services to taxonomists for standard genome sequencing and annotation.</title>
        <authorList>
            <consortium name="The Broad Institute Genomics Platform"/>
            <consortium name="The Broad Institute Genome Sequencing Center for Infectious Disease"/>
            <person name="Wu L."/>
            <person name="Ma J."/>
        </authorList>
    </citation>
    <scope>NUCLEOTIDE SEQUENCE [LARGE SCALE GENOMIC DNA]</scope>
    <source>
        <strain evidence="3">JCM 17138</strain>
    </source>
</reference>
<accession>A0ABP7J3X4</accession>
<dbReference type="EMBL" id="BAABDE010000030">
    <property type="protein sequence ID" value="GAA3833164.1"/>
    <property type="molecule type" value="Genomic_DNA"/>
</dbReference>
<keyword evidence="3" id="KW-1185">Reference proteome</keyword>
<evidence type="ECO:0000313" key="2">
    <source>
        <dbReference type="EMBL" id="GAA3833164.1"/>
    </source>
</evidence>
<evidence type="ECO:0000256" key="1">
    <source>
        <dbReference type="SAM" id="Phobius"/>
    </source>
</evidence>
<dbReference type="RefSeq" id="WP_275780556.1">
    <property type="nucleotide sequence ID" value="NZ_BAABDE010000030.1"/>
</dbReference>
<comment type="caution">
    <text evidence="2">The sequence shown here is derived from an EMBL/GenBank/DDBJ whole genome shotgun (WGS) entry which is preliminary data.</text>
</comment>
<evidence type="ECO:0008006" key="4">
    <source>
        <dbReference type="Google" id="ProtNLM"/>
    </source>
</evidence>
<feature type="transmembrane region" description="Helical" evidence="1">
    <location>
        <begin position="216"/>
        <end position="237"/>
    </location>
</feature>
<proteinExistence type="predicted"/>
<keyword evidence="1" id="KW-0812">Transmembrane</keyword>
<name>A0ABP7J3X4_9ACTN</name>
<feature type="transmembrane region" description="Helical" evidence="1">
    <location>
        <begin position="302"/>
        <end position="324"/>
    </location>
</feature>
<feature type="transmembrane region" description="Helical" evidence="1">
    <location>
        <begin position="82"/>
        <end position="106"/>
    </location>
</feature>
<sequence>MTTLLETRYRTVLRLLPAYYRREREEEMVEVYLWDIDQETQDQSRPTLGEVASVAALAMRSRLAATGAPRPYLLLGSAVRHFALFAVLLQAAAAVVDRVLGLTWAATHGGRDWDMFLSGFTGRGPLGNVVEVAAWVLPLLWTVAYFALLHDRRRLAQVSVLLAALPTLSPFAAPLVSELEPWDPWFATAGALFAWLPALALCAAHHRDAPRAVLPVGTPGLAFAACSVVSGASVVVLPAMPDAAWAPATCFVVGALGWLLLRRRGADRSAACGAVALAALGLLLLAVRVATLYPWLGLLPGAYLGSALGQAAALTLLTVALAVVARRDLAARRPAPEGRPPVTRGR</sequence>
<feature type="transmembrane region" description="Helical" evidence="1">
    <location>
        <begin position="243"/>
        <end position="261"/>
    </location>
</feature>
<keyword evidence="1" id="KW-0472">Membrane</keyword>
<protein>
    <recommendedName>
        <fullName evidence="4">Integral membrane protein</fullName>
    </recommendedName>
</protein>
<keyword evidence="1" id="KW-1133">Transmembrane helix</keyword>
<feature type="transmembrane region" description="Helical" evidence="1">
    <location>
        <begin position="273"/>
        <end position="296"/>
    </location>
</feature>
<feature type="transmembrane region" description="Helical" evidence="1">
    <location>
        <begin position="126"/>
        <end position="148"/>
    </location>
</feature>